<dbReference type="EMBL" id="JAGTJR010000021">
    <property type="protein sequence ID" value="KAH7043967.1"/>
    <property type="molecule type" value="Genomic_DNA"/>
</dbReference>
<dbReference type="InterPro" id="IPR029058">
    <property type="entry name" value="AB_hydrolase_fold"/>
</dbReference>
<accession>A0ABQ8G3V2</accession>
<dbReference type="InterPro" id="IPR050593">
    <property type="entry name" value="LovG"/>
</dbReference>
<dbReference type="GO" id="GO:0016787">
    <property type="term" value="F:hydrolase activity"/>
    <property type="evidence" value="ECO:0007669"/>
    <property type="project" value="UniProtKB-KW"/>
</dbReference>
<comment type="similarity">
    <text evidence="1">Belongs to the LovG family.</text>
</comment>
<protein>
    <submittedName>
        <fullName evidence="4">Serine hydrolase FSH</fullName>
    </submittedName>
</protein>
<feature type="domain" description="Serine hydrolase" evidence="3">
    <location>
        <begin position="5"/>
        <end position="202"/>
    </location>
</feature>
<dbReference type="SUPFAM" id="SSF53474">
    <property type="entry name" value="alpha/beta-Hydrolases"/>
    <property type="match status" value="1"/>
</dbReference>
<dbReference type="InterPro" id="IPR005645">
    <property type="entry name" value="FSH-like_dom"/>
</dbReference>
<evidence type="ECO:0000313" key="4">
    <source>
        <dbReference type="EMBL" id="KAH7043967.1"/>
    </source>
</evidence>
<dbReference type="PANTHER" id="PTHR48070">
    <property type="entry name" value="ESTERASE OVCA2"/>
    <property type="match status" value="1"/>
</dbReference>
<name>A0ABQ8G3V2_9PEZI</name>
<keyword evidence="5" id="KW-1185">Reference proteome</keyword>
<evidence type="ECO:0000313" key="5">
    <source>
        <dbReference type="Proteomes" id="UP000774617"/>
    </source>
</evidence>
<sequence>MAARPLIICLHGSGSSAAIFHAQARRICSTLGSQFNFLFIDAPFQGPAGPGILPFFEDAGPYYYWFTNDGHDEQSREAEWNAILSTLEGFLEGHGYRTTDVKGVMGFSQGALVSSLLLKQAKVQRDMHWSALAYGILLCGGGGELGISKVGHLNVPSVHLHGLRDPYLVNGRRLLKCYNPATATVVTHNAGHQMPTATDDVKRLADAIAQVSRLTGE</sequence>
<keyword evidence="2 4" id="KW-0378">Hydrolase</keyword>
<dbReference type="Proteomes" id="UP000774617">
    <property type="component" value="Unassembled WGS sequence"/>
</dbReference>
<organism evidence="4 5">
    <name type="scientific">Macrophomina phaseolina</name>
    <dbReference type="NCBI Taxonomy" id="35725"/>
    <lineage>
        <taxon>Eukaryota</taxon>
        <taxon>Fungi</taxon>
        <taxon>Dikarya</taxon>
        <taxon>Ascomycota</taxon>
        <taxon>Pezizomycotina</taxon>
        <taxon>Dothideomycetes</taxon>
        <taxon>Dothideomycetes incertae sedis</taxon>
        <taxon>Botryosphaeriales</taxon>
        <taxon>Botryosphaeriaceae</taxon>
        <taxon>Macrophomina</taxon>
    </lineage>
</organism>
<comment type="caution">
    <text evidence="4">The sequence shown here is derived from an EMBL/GenBank/DDBJ whole genome shotgun (WGS) entry which is preliminary data.</text>
</comment>
<evidence type="ECO:0000259" key="3">
    <source>
        <dbReference type="Pfam" id="PF03959"/>
    </source>
</evidence>
<proteinExistence type="inferred from homology"/>
<evidence type="ECO:0000256" key="1">
    <source>
        <dbReference type="ARBA" id="ARBA00005863"/>
    </source>
</evidence>
<gene>
    <name evidence="4" type="ORF">B0J12DRAFT_187516</name>
</gene>
<evidence type="ECO:0000256" key="2">
    <source>
        <dbReference type="ARBA" id="ARBA00022801"/>
    </source>
</evidence>
<reference evidence="4 5" key="1">
    <citation type="journal article" date="2021" name="Nat. Commun.">
        <title>Genetic determinants of endophytism in the Arabidopsis root mycobiome.</title>
        <authorList>
            <person name="Mesny F."/>
            <person name="Miyauchi S."/>
            <person name="Thiergart T."/>
            <person name="Pickel B."/>
            <person name="Atanasova L."/>
            <person name="Karlsson M."/>
            <person name="Huettel B."/>
            <person name="Barry K.W."/>
            <person name="Haridas S."/>
            <person name="Chen C."/>
            <person name="Bauer D."/>
            <person name="Andreopoulos W."/>
            <person name="Pangilinan J."/>
            <person name="LaButti K."/>
            <person name="Riley R."/>
            <person name="Lipzen A."/>
            <person name="Clum A."/>
            <person name="Drula E."/>
            <person name="Henrissat B."/>
            <person name="Kohler A."/>
            <person name="Grigoriev I.V."/>
            <person name="Martin F.M."/>
            <person name="Hacquard S."/>
        </authorList>
    </citation>
    <scope>NUCLEOTIDE SEQUENCE [LARGE SCALE GENOMIC DNA]</scope>
    <source>
        <strain evidence="4 5">MPI-SDFR-AT-0080</strain>
    </source>
</reference>
<dbReference type="Pfam" id="PF03959">
    <property type="entry name" value="FSH1"/>
    <property type="match status" value="1"/>
</dbReference>
<dbReference type="Gene3D" id="3.40.50.1820">
    <property type="entry name" value="alpha/beta hydrolase"/>
    <property type="match status" value="1"/>
</dbReference>
<dbReference type="PANTHER" id="PTHR48070:SF3">
    <property type="entry name" value="ESTERASE DBAE-RELATED"/>
    <property type="match status" value="1"/>
</dbReference>